<feature type="region of interest" description="Disordered" evidence="2">
    <location>
        <begin position="65"/>
        <end position="357"/>
    </location>
</feature>
<keyword evidence="1" id="KW-0175">Coiled coil</keyword>
<feature type="compositionally biased region" description="Low complexity" evidence="2">
    <location>
        <begin position="203"/>
        <end position="212"/>
    </location>
</feature>
<dbReference type="GeneID" id="77732386"/>
<organism evidence="3 4">
    <name type="scientific">Dioszegia hungarica</name>
    <dbReference type="NCBI Taxonomy" id="4972"/>
    <lineage>
        <taxon>Eukaryota</taxon>
        <taxon>Fungi</taxon>
        <taxon>Dikarya</taxon>
        <taxon>Basidiomycota</taxon>
        <taxon>Agaricomycotina</taxon>
        <taxon>Tremellomycetes</taxon>
        <taxon>Tremellales</taxon>
        <taxon>Bulleribasidiaceae</taxon>
        <taxon>Dioszegia</taxon>
    </lineage>
</organism>
<feature type="compositionally biased region" description="Low complexity" evidence="2">
    <location>
        <begin position="237"/>
        <end position="253"/>
    </location>
</feature>
<dbReference type="RefSeq" id="XP_052946064.1">
    <property type="nucleotide sequence ID" value="XM_053093181.1"/>
</dbReference>
<comment type="caution">
    <text evidence="3">The sequence shown here is derived from an EMBL/GenBank/DDBJ whole genome shotgun (WGS) entry which is preliminary data.</text>
</comment>
<keyword evidence="4" id="KW-1185">Reference proteome</keyword>
<feature type="region of interest" description="Disordered" evidence="2">
    <location>
        <begin position="530"/>
        <end position="554"/>
    </location>
</feature>
<feature type="coiled-coil region" evidence="1">
    <location>
        <begin position="472"/>
        <end position="523"/>
    </location>
</feature>
<feature type="region of interest" description="Disordered" evidence="2">
    <location>
        <begin position="718"/>
        <end position="738"/>
    </location>
</feature>
<feature type="region of interest" description="Disordered" evidence="2">
    <location>
        <begin position="568"/>
        <end position="608"/>
    </location>
</feature>
<reference evidence="3" key="1">
    <citation type="journal article" date="2022" name="G3 (Bethesda)">
        <title>High quality genome of the basidiomycete yeast Dioszegia hungarica PDD-24b-2 isolated from cloud water.</title>
        <authorList>
            <person name="Jarrige D."/>
            <person name="Haridas S."/>
            <person name="Bleykasten-Grosshans C."/>
            <person name="Joly M."/>
            <person name="Nadalig T."/>
            <person name="Sancelme M."/>
            <person name="Vuilleumier S."/>
            <person name="Grigoriev I.V."/>
            <person name="Amato P."/>
            <person name="Bringel F."/>
        </authorList>
    </citation>
    <scope>NUCLEOTIDE SEQUENCE</scope>
    <source>
        <strain evidence="3">PDD-24b-2</strain>
    </source>
</reference>
<feature type="compositionally biased region" description="Low complexity" evidence="2">
    <location>
        <begin position="324"/>
        <end position="336"/>
    </location>
</feature>
<name>A0AA38H886_9TREE</name>
<evidence type="ECO:0000313" key="3">
    <source>
        <dbReference type="EMBL" id="KAI9636287.1"/>
    </source>
</evidence>
<proteinExistence type="predicted"/>
<feature type="compositionally biased region" description="Basic and acidic residues" evidence="2">
    <location>
        <begin position="313"/>
        <end position="323"/>
    </location>
</feature>
<feature type="compositionally biased region" description="Low complexity" evidence="2">
    <location>
        <begin position="582"/>
        <end position="592"/>
    </location>
</feature>
<evidence type="ECO:0000256" key="1">
    <source>
        <dbReference type="SAM" id="Coils"/>
    </source>
</evidence>
<feature type="compositionally biased region" description="Acidic residues" evidence="2">
    <location>
        <begin position="287"/>
        <end position="312"/>
    </location>
</feature>
<feature type="compositionally biased region" description="Low complexity" evidence="2">
    <location>
        <begin position="219"/>
        <end position="228"/>
    </location>
</feature>
<dbReference type="EMBL" id="JAKWFO010000005">
    <property type="protein sequence ID" value="KAI9636287.1"/>
    <property type="molecule type" value="Genomic_DNA"/>
</dbReference>
<feature type="compositionally biased region" description="Polar residues" evidence="2">
    <location>
        <begin position="542"/>
        <end position="552"/>
    </location>
</feature>
<protein>
    <submittedName>
        <fullName evidence="3">Uncharacterized protein</fullName>
    </submittedName>
</protein>
<feature type="region of interest" description="Disordered" evidence="2">
    <location>
        <begin position="630"/>
        <end position="663"/>
    </location>
</feature>
<sequence length="828" mass="90525">MGQRESILCSELPSLLRAYEEKHDIIILDLPDFDNVVKQSESHPDLALDPENLFQFLSICTQLGRSAPPSPPLTGRQLPHSASLPPTSFRQHMDKTPRPRTHNRRLSDRIRSPSDSSSSDEDRGHSTFRPRAGRQQSAPPIPFNTSRSSSNIPGLDQQPLPPLPAGHRARTRTDSGGKESPLAQRVRAGGKGKPPSSFAFGGATSFARPSPASRRRRGSTSGQSASGAEDAKSPDFSASGWSMSSASLAMGSSPIMSPTSPRSANGLDYTSYHEQAKSPEAMSEAGAVEDDMAMGGEGEQDGGGDEAEEVDDLRDMQEVEDPRLSTLSTESSASLRTSHDKLRSLQKQNTELSRKLRDSERQLAVIGSENERLVEDLQDKLEEARSEITQRRKEEKEWKGKERLLMIQISAFEADISSLQRTVENSKQNHANMQKMYNSQCDEAQRLRDLLRDRDNEIRDFESAVQGHEADEEKYSGEITVLEAEIKRLESDLSSARTAEGYLETQKQENLQLKETIDRMRFDLDEARAAATKGTGHVRGPTGSSGPATLSRNLGDELHRRLLDAERVQEAEEEDEAERIQTTTKTETVITTRPRKSANKAGGDGSVTPKATVRIEEEIREYADVGTITDPPAIEPVIADQPEAGPSSSKGAVPDEPPAYTRVPDPLSEAEVLLRAHPRDQETGEEVDEDYESLVESLGVRCTVLEAEMKKRMGAQGKLVTGGAGTPTSTPPSSFSRRKSNRPGIINYVFYQNNNMGNVALCAGLFLMLGLTIGAQVFSPPAGMHPRDAQLFSTMNSLAMGAGVGEGFLPTSKRAWEVTRMAAGRVPT</sequence>
<gene>
    <name evidence="3" type="ORF">MKK02DRAFT_44991</name>
</gene>
<accession>A0AA38H886</accession>
<feature type="compositionally biased region" description="Polar residues" evidence="2">
    <location>
        <begin position="134"/>
        <end position="152"/>
    </location>
</feature>
<evidence type="ECO:0000256" key="2">
    <source>
        <dbReference type="SAM" id="MobiDB-lite"/>
    </source>
</evidence>
<evidence type="ECO:0000313" key="4">
    <source>
        <dbReference type="Proteomes" id="UP001164286"/>
    </source>
</evidence>
<dbReference type="Proteomes" id="UP001164286">
    <property type="component" value="Unassembled WGS sequence"/>
</dbReference>
<dbReference type="AlphaFoldDB" id="A0AA38H886"/>
<feature type="compositionally biased region" description="Polar residues" evidence="2">
    <location>
        <begin position="254"/>
        <end position="263"/>
    </location>
</feature>